<feature type="domain" description="Reverse transcriptase Ty1/copia-type" evidence="2">
    <location>
        <begin position="120"/>
        <end position="178"/>
    </location>
</feature>
<comment type="caution">
    <text evidence="3">The sequence shown here is derived from an EMBL/GenBank/DDBJ whole genome shotgun (WGS) entry which is preliminary data.</text>
</comment>
<dbReference type="CDD" id="cd09272">
    <property type="entry name" value="RNase_HI_RT_Ty1"/>
    <property type="match status" value="1"/>
</dbReference>
<dbReference type="InterPro" id="IPR013103">
    <property type="entry name" value="RVT_2"/>
</dbReference>
<dbReference type="EMBL" id="BKCJ010414360">
    <property type="protein sequence ID" value="GFA38184.1"/>
    <property type="molecule type" value="Genomic_DNA"/>
</dbReference>
<organism evidence="3">
    <name type="scientific">Tanacetum cinerariifolium</name>
    <name type="common">Dalmatian daisy</name>
    <name type="synonym">Chrysanthemum cinerariifolium</name>
    <dbReference type="NCBI Taxonomy" id="118510"/>
    <lineage>
        <taxon>Eukaryota</taxon>
        <taxon>Viridiplantae</taxon>
        <taxon>Streptophyta</taxon>
        <taxon>Embryophyta</taxon>
        <taxon>Tracheophyta</taxon>
        <taxon>Spermatophyta</taxon>
        <taxon>Magnoliopsida</taxon>
        <taxon>eudicotyledons</taxon>
        <taxon>Gunneridae</taxon>
        <taxon>Pentapetalae</taxon>
        <taxon>asterids</taxon>
        <taxon>campanulids</taxon>
        <taxon>Asterales</taxon>
        <taxon>Asteraceae</taxon>
        <taxon>Asteroideae</taxon>
        <taxon>Anthemideae</taxon>
        <taxon>Anthemidinae</taxon>
        <taxon>Tanacetum</taxon>
    </lineage>
</organism>
<feature type="compositionally biased region" description="Polar residues" evidence="1">
    <location>
        <begin position="24"/>
        <end position="38"/>
    </location>
</feature>
<evidence type="ECO:0000256" key="1">
    <source>
        <dbReference type="SAM" id="MobiDB-lite"/>
    </source>
</evidence>
<dbReference type="PANTHER" id="PTHR11439:SF495">
    <property type="entry name" value="REVERSE TRANSCRIPTASE, RNA-DEPENDENT DNA POLYMERASE-RELATED"/>
    <property type="match status" value="1"/>
</dbReference>
<evidence type="ECO:0000313" key="3">
    <source>
        <dbReference type="EMBL" id="GFA38184.1"/>
    </source>
</evidence>
<gene>
    <name evidence="3" type="ORF">Tci_610156</name>
</gene>
<accession>A0A699JJ96</accession>
<protein>
    <recommendedName>
        <fullName evidence="2">Reverse transcriptase Ty1/copia-type domain-containing protein</fullName>
    </recommendedName>
</protein>
<name>A0A699JJ96_TANCI</name>
<dbReference type="PANTHER" id="PTHR11439">
    <property type="entry name" value="GAG-POL-RELATED RETROTRANSPOSON"/>
    <property type="match status" value="1"/>
</dbReference>
<sequence>VHDALLESTSSNAQDTCKADAPESSGNPNPTASTTNPQDDPMETLAVETPIPTVSSPVLTACFTDSQEPSSDTRLISKRVANQVETPSLYNILTLTNRFEYILGVTTNSIDSDGVEADEEGIDYDKVFAPVARIKAIRLFLAYASFMGFTVYQMDVKSAFLYGTIDEEVSANTPMDKENPWGKDGTRKDVDLHLYRFMIGSLMYLTASRPDIMFAICACARHQVTPKESYSDSDYGGATQDCKSTTGGCQFLGRRLISWQCKKQTIVATSTTEAEYVAAASGCGQVLWIQNQLLDYGLSMP</sequence>
<feature type="non-terminal residue" evidence="3">
    <location>
        <position position="1"/>
    </location>
</feature>
<feature type="region of interest" description="Disordered" evidence="1">
    <location>
        <begin position="1"/>
        <end position="43"/>
    </location>
</feature>
<proteinExistence type="predicted"/>
<dbReference type="AlphaFoldDB" id="A0A699JJ96"/>
<evidence type="ECO:0000259" key="2">
    <source>
        <dbReference type="Pfam" id="PF07727"/>
    </source>
</evidence>
<reference evidence="3" key="1">
    <citation type="journal article" date="2019" name="Sci. Rep.">
        <title>Draft genome of Tanacetum cinerariifolium, the natural source of mosquito coil.</title>
        <authorList>
            <person name="Yamashiro T."/>
            <person name="Shiraishi A."/>
            <person name="Satake H."/>
            <person name="Nakayama K."/>
        </authorList>
    </citation>
    <scope>NUCLEOTIDE SEQUENCE</scope>
</reference>
<dbReference type="Pfam" id="PF07727">
    <property type="entry name" value="RVT_2"/>
    <property type="match status" value="1"/>
</dbReference>